<comment type="subcellular location">
    <subcellularLocation>
        <location evidence="1">Cell membrane</location>
        <topology evidence="1">Single-pass membrane protein</topology>
    </subcellularLocation>
</comment>
<comment type="PTM">
    <text evidence="12">Binds 4 heme groups per subunit.</text>
</comment>
<evidence type="ECO:0000256" key="3">
    <source>
        <dbReference type="ARBA" id="ARBA00022448"/>
    </source>
</evidence>
<dbReference type="FunFam" id="1.10.3820.10:FF:000001">
    <property type="entry name" value="Cytochrome c-type protein"/>
    <property type="match status" value="1"/>
</dbReference>
<dbReference type="GO" id="GO:0009061">
    <property type="term" value="P:anaerobic respiration"/>
    <property type="evidence" value="ECO:0007669"/>
    <property type="project" value="TreeGrafter"/>
</dbReference>
<dbReference type="InterPro" id="IPR051174">
    <property type="entry name" value="Cytochrome_c-type_ET"/>
</dbReference>
<dbReference type="EMBL" id="RJVI01000002">
    <property type="protein sequence ID" value="ROR32045.1"/>
    <property type="molecule type" value="Genomic_DNA"/>
</dbReference>
<dbReference type="GO" id="GO:0020037">
    <property type="term" value="F:heme binding"/>
    <property type="evidence" value="ECO:0007669"/>
    <property type="project" value="InterPro"/>
</dbReference>
<dbReference type="AlphaFoldDB" id="A0A3N1XZM0"/>
<organism evidence="17 18">
    <name type="scientific">Inmirania thermothiophila</name>
    <dbReference type="NCBI Taxonomy" id="1750597"/>
    <lineage>
        <taxon>Bacteria</taxon>
        <taxon>Pseudomonadati</taxon>
        <taxon>Pseudomonadota</taxon>
        <taxon>Gammaproteobacteria</taxon>
        <taxon>Chromatiales</taxon>
        <taxon>Ectothiorhodospiraceae</taxon>
        <taxon>Inmirania</taxon>
    </lineage>
</organism>
<keyword evidence="18" id="KW-1185">Reference proteome</keyword>
<evidence type="ECO:0000256" key="2">
    <source>
        <dbReference type="ARBA" id="ARBA00007395"/>
    </source>
</evidence>
<dbReference type="RefSeq" id="WP_123401024.1">
    <property type="nucleotide sequence ID" value="NZ_RJVI01000002.1"/>
</dbReference>
<comment type="cofactor">
    <cofactor evidence="13">
        <name>heme</name>
        <dbReference type="ChEBI" id="CHEBI:30413"/>
    </cofactor>
    <text evidence="13">Binds 4 heme groups per subunit.</text>
</comment>
<feature type="domain" description="NapC/NirT cytochrome c N-terminal" evidence="16">
    <location>
        <begin position="26"/>
        <end position="198"/>
    </location>
</feature>
<feature type="binding site" description="axial binding residue" evidence="14">
    <location>
        <position position="188"/>
    </location>
    <ligand>
        <name>heme</name>
        <dbReference type="ChEBI" id="CHEBI:30413"/>
        <label>4</label>
    </ligand>
    <ligandPart>
        <name>Fe</name>
        <dbReference type="ChEBI" id="CHEBI:18248"/>
    </ligandPart>
</feature>
<evidence type="ECO:0000256" key="4">
    <source>
        <dbReference type="ARBA" id="ARBA00022475"/>
    </source>
</evidence>
<dbReference type="InterPro" id="IPR011885">
    <property type="entry name" value="NO3Rdtase_cyt_c_NapC/NirT"/>
</dbReference>
<dbReference type="Pfam" id="PF03264">
    <property type="entry name" value="Cytochrom_NNT"/>
    <property type="match status" value="1"/>
</dbReference>
<sequence>MATNERAVNGRAAARPGLWARLRSPAAKWSVGGLLGVGFVAGIIFWGGFNTAMEATNTEQFCISCHEMRDNVYQEYKDTVHYSNRTGVRATCPDCHVPRPWVHKVVRKIRASNELYHWLMGTVDTPEKFEAKRLELARHVWKAMKETDSRECRNCHDFDSMDFAVQGRRAVAQHSRALDEGKTCIDCHKGIAHSLPAMYEVDPSQAVGNR</sequence>
<keyword evidence="5 12" id="KW-0349">Heme</keyword>
<keyword evidence="8 12" id="KW-0249">Electron transport</keyword>
<evidence type="ECO:0000256" key="13">
    <source>
        <dbReference type="PIRSR" id="PIRSR000013-1"/>
    </source>
</evidence>
<feature type="binding site" description="axial binding residue" evidence="14">
    <location>
        <position position="114"/>
    </location>
    <ligand>
        <name>heme</name>
        <dbReference type="ChEBI" id="CHEBI:30413"/>
        <label>1</label>
    </ligand>
    <ligandPart>
        <name>Fe</name>
        <dbReference type="ChEBI" id="CHEBI:18248"/>
    </ligandPart>
</feature>
<evidence type="ECO:0000256" key="15">
    <source>
        <dbReference type="SAM" id="Phobius"/>
    </source>
</evidence>
<feature type="binding site" description="axial binding residue" evidence="14">
    <location>
        <position position="68"/>
    </location>
    <ligand>
        <name>heme</name>
        <dbReference type="ChEBI" id="CHEBI:30413"/>
        <label>1</label>
    </ligand>
    <ligandPart>
        <name>Fe</name>
        <dbReference type="ChEBI" id="CHEBI:18248"/>
    </ligandPart>
</feature>
<feature type="binding site" description="covalent" evidence="13">
    <location>
        <position position="92"/>
    </location>
    <ligand>
        <name>heme</name>
        <dbReference type="ChEBI" id="CHEBI:30413"/>
        <label>2</label>
    </ligand>
</feature>
<feature type="binding site" description="covalent" evidence="13">
    <location>
        <position position="155"/>
    </location>
    <ligand>
        <name>heme</name>
        <dbReference type="ChEBI" id="CHEBI:30413"/>
        <label>3</label>
    </ligand>
</feature>
<keyword evidence="10 12" id="KW-0408">Iron</keyword>
<feature type="binding site" description="axial binding residue" evidence="14">
    <location>
        <position position="96"/>
    </location>
    <ligand>
        <name>heme</name>
        <dbReference type="ChEBI" id="CHEBI:30413"/>
        <label>2</label>
    </ligand>
    <ligandPart>
        <name>Fe</name>
        <dbReference type="ChEBI" id="CHEBI:18248"/>
    </ligandPart>
</feature>
<gene>
    <name evidence="17" type="ORF">EDC57_1232</name>
</gene>
<dbReference type="PANTHER" id="PTHR30333:SF1">
    <property type="entry name" value="CYTOCHROME C-TYPE PROTEIN NAPC"/>
    <property type="match status" value="1"/>
</dbReference>
<dbReference type="PIRSF" id="PIRSF000013">
    <property type="entry name" value="4_hem_cytochrm_NapC"/>
    <property type="match status" value="1"/>
</dbReference>
<dbReference type="GO" id="GO:0046872">
    <property type="term" value="F:metal ion binding"/>
    <property type="evidence" value="ECO:0007669"/>
    <property type="project" value="UniProtKB-KW"/>
</dbReference>
<comment type="caution">
    <text evidence="17">The sequence shown here is derived from an EMBL/GenBank/DDBJ whole genome shotgun (WGS) entry which is preliminary data.</text>
</comment>
<dbReference type="Gene3D" id="1.10.3820.10">
    <property type="entry name" value="Di-heme elbow motif domain"/>
    <property type="match status" value="1"/>
</dbReference>
<dbReference type="InterPro" id="IPR005126">
    <property type="entry name" value="NapC/NirT_cyt_c_N"/>
</dbReference>
<feature type="binding site" description="covalent" evidence="13">
    <location>
        <position position="184"/>
    </location>
    <ligand>
        <name>heme</name>
        <dbReference type="ChEBI" id="CHEBI:30413"/>
        <label>4</label>
    </ligand>
</feature>
<feature type="binding site" description="covalent" evidence="13">
    <location>
        <position position="62"/>
    </location>
    <ligand>
        <name>heme</name>
        <dbReference type="ChEBI" id="CHEBI:30413"/>
        <label>1</label>
    </ligand>
</feature>
<reference evidence="17 18" key="1">
    <citation type="submission" date="2018-11" db="EMBL/GenBank/DDBJ databases">
        <title>Genomic Encyclopedia of Type Strains, Phase IV (KMG-IV): sequencing the most valuable type-strain genomes for metagenomic binning, comparative biology and taxonomic classification.</title>
        <authorList>
            <person name="Goeker M."/>
        </authorList>
    </citation>
    <scope>NUCLEOTIDE SEQUENCE [LARGE SCALE GENOMIC DNA]</scope>
    <source>
        <strain evidence="17 18">DSM 100275</strain>
    </source>
</reference>
<proteinExistence type="inferred from homology"/>
<keyword evidence="7 12" id="KW-0479">Metal-binding</keyword>
<feature type="binding site" description="axial binding residue" evidence="14">
    <location>
        <position position="156"/>
    </location>
    <ligand>
        <name>heme</name>
        <dbReference type="ChEBI" id="CHEBI:30413"/>
        <label>3</label>
    </ligand>
    <ligandPart>
        <name>Fe</name>
        <dbReference type="ChEBI" id="CHEBI:18248"/>
    </ligandPart>
</feature>
<keyword evidence="4" id="KW-1003">Cell membrane</keyword>
<keyword evidence="11 15" id="KW-0472">Membrane</keyword>
<dbReference type="InterPro" id="IPR038266">
    <property type="entry name" value="NapC/NirT_cytc_sf"/>
</dbReference>
<feature type="binding site" description="covalent" evidence="13">
    <location>
        <position position="187"/>
    </location>
    <ligand>
        <name>heme</name>
        <dbReference type="ChEBI" id="CHEBI:30413"/>
        <label>4</label>
    </ligand>
</feature>
<dbReference type="InterPro" id="IPR036280">
    <property type="entry name" value="Multihaem_cyt_sf"/>
</dbReference>
<dbReference type="GO" id="GO:0009055">
    <property type="term" value="F:electron transfer activity"/>
    <property type="evidence" value="ECO:0007669"/>
    <property type="project" value="TreeGrafter"/>
</dbReference>
<dbReference type="InterPro" id="IPR024717">
    <property type="entry name" value="NapC/NirT/NrfH"/>
</dbReference>
<dbReference type="Proteomes" id="UP000276634">
    <property type="component" value="Unassembled WGS sequence"/>
</dbReference>
<evidence type="ECO:0000256" key="12">
    <source>
        <dbReference type="PIRNR" id="PIRNR000013"/>
    </source>
</evidence>
<keyword evidence="6 15" id="KW-0812">Transmembrane</keyword>
<evidence type="ECO:0000256" key="5">
    <source>
        <dbReference type="ARBA" id="ARBA00022617"/>
    </source>
</evidence>
<comment type="similarity">
    <text evidence="2">Belongs to the NapC/NirT/NrfH family.</text>
</comment>
<evidence type="ECO:0000313" key="18">
    <source>
        <dbReference type="Proteomes" id="UP000276634"/>
    </source>
</evidence>
<dbReference type="PANTHER" id="PTHR30333">
    <property type="entry name" value="CYTOCHROME C-TYPE PROTEIN"/>
    <property type="match status" value="1"/>
</dbReference>
<keyword evidence="3 12" id="KW-0813">Transport</keyword>
<feature type="binding site" description="axial binding residue" evidence="14">
    <location>
        <position position="193"/>
    </location>
    <ligand>
        <name>heme</name>
        <dbReference type="ChEBI" id="CHEBI:30413"/>
        <label>2</label>
    </ligand>
    <ligandPart>
        <name>Fe</name>
        <dbReference type="ChEBI" id="CHEBI:18248"/>
    </ligandPart>
</feature>
<evidence type="ECO:0000256" key="9">
    <source>
        <dbReference type="ARBA" id="ARBA00022989"/>
    </source>
</evidence>
<evidence type="ECO:0000256" key="6">
    <source>
        <dbReference type="ARBA" id="ARBA00022692"/>
    </source>
</evidence>
<evidence type="ECO:0000259" key="16">
    <source>
        <dbReference type="Pfam" id="PF03264"/>
    </source>
</evidence>
<name>A0A3N1XZM0_9GAMM</name>
<evidence type="ECO:0000256" key="1">
    <source>
        <dbReference type="ARBA" id="ARBA00004162"/>
    </source>
</evidence>
<dbReference type="NCBIfam" id="TIGR02161">
    <property type="entry name" value="napC_nirT"/>
    <property type="match status" value="1"/>
</dbReference>
<evidence type="ECO:0000256" key="10">
    <source>
        <dbReference type="ARBA" id="ARBA00023004"/>
    </source>
</evidence>
<dbReference type="GO" id="GO:0019333">
    <property type="term" value="P:denitrification pathway"/>
    <property type="evidence" value="ECO:0007669"/>
    <property type="project" value="InterPro"/>
</dbReference>
<feature type="binding site" description="covalent" evidence="13">
    <location>
        <position position="65"/>
    </location>
    <ligand>
        <name>heme</name>
        <dbReference type="ChEBI" id="CHEBI:30413"/>
        <label>1</label>
    </ligand>
</feature>
<accession>A0A3N1XZM0</accession>
<evidence type="ECO:0000256" key="11">
    <source>
        <dbReference type="ARBA" id="ARBA00023136"/>
    </source>
</evidence>
<dbReference type="SUPFAM" id="SSF48695">
    <property type="entry name" value="Multiheme cytochromes"/>
    <property type="match status" value="1"/>
</dbReference>
<feature type="transmembrane region" description="Helical" evidence="15">
    <location>
        <begin position="29"/>
        <end position="49"/>
    </location>
</feature>
<evidence type="ECO:0000256" key="7">
    <source>
        <dbReference type="ARBA" id="ARBA00022723"/>
    </source>
</evidence>
<dbReference type="GO" id="GO:0005886">
    <property type="term" value="C:plasma membrane"/>
    <property type="evidence" value="ECO:0007669"/>
    <property type="project" value="UniProtKB-SubCell"/>
</dbReference>
<dbReference type="OrthoDB" id="9782159at2"/>
<evidence type="ECO:0000313" key="17">
    <source>
        <dbReference type="EMBL" id="ROR32045.1"/>
    </source>
</evidence>
<evidence type="ECO:0000256" key="14">
    <source>
        <dbReference type="PIRSR" id="PIRSR000013-2"/>
    </source>
</evidence>
<evidence type="ECO:0000256" key="8">
    <source>
        <dbReference type="ARBA" id="ARBA00022982"/>
    </source>
</evidence>
<feature type="binding site" description="covalent" evidence="13">
    <location>
        <position position="152"/>
    </location>
    <ligand>
        <name>heme</name>
        <dbReference type="ChEBI" id="CHEBI:30413"/>
        <label>3</label>
    </ligand>
</feature>
<keyword evidence="9 15" id="KW-1133">Transmembrane helix</keyword>
<feature type="binding site" description="covalent" evidence="13">
    <location>
        <position position="95"/>
    </location>
    <ligand>
        <name>heme</name>
        <dbReference type="ChEBI" id="CHEBI:30413"/>
        <label>2</label>
    </ligand>
</feature>
<protein>
    <recommendedName>
        <fullName evidence="12">Cytochrome c-type protein</fullName>
    </recommendedName>
</protein>